<evidence type="ECO:0000313" key="2">
    <source>
        <dbReference type="Proteomes" id="UP000502928"/>
    </source>
</evidence>
<accession>A0A6G7IYH4</accession>
<organism evidence="1 2">
    <name type="scientific">Flagellimonas oceani</name>
    <dbReference type="NCBI Taxonomy" id="2698672"/>
    <lineage>
        <taxon>Bacteria</taxon>
        <taxon>Pseudomonadati</taxon>
        <taxon>Bacteroidota</taxon>
        <taxon>Flavobacteriia</taxon>
        <taxon>Flavobacteriales</taxon>
        <taxon>Flavobacteriaceae</taxon>
        <taxon>Flagellimonas</taxon>
    </lineage>
</organism>
<reference evidence="1 2" key="1">
    <citation type="submission" date="2020-02" db="EMBL/GenBank/DDBJ databases">
        <title>Complete genome of Muricauda sp. 501str8.</title>
        <authorList>
            <person name="Dong B."/>
            <person name="Zhu S."/>
            <person name="Yang J."/>
            <person name="Chen J."/>
        </authorList>
    </citation>
    <scope>NUCLEOTIDE SEQUENCE [LARGE SCALE GENOMIC DNA]</scope>
    <source>
        <strain evidence="1 2">501str8</strain>
    </source>
</reference>
<dbReference type="Proteomes" id="UP000502928">
    <property type="component" value="Chromosome"/>
</dbReference>
<proteinExistence type="predicted"/>
<keyword evidence="2" id="KW-1185">Reference proteome</keyword>
<protein>
    <submittedName>
        <fullName evidence="1">Uncharacterized protein</fullName>
    </submittedName>
</protein>
<evidence type="ECO:0000313" key="1">
    <source>
        <dbReference type="EMBL" id="QII43606.1"/>
    </source>
</evidence>
<gene>
    <name evidence="1" type="ORF">GVT53_02550</name>
</gene>
<dbReference type="EMBL" id="CP049616">
    <property type="protein sequence ID" value="QII43606.1"/>
    <property type="molecule type" value="Genomic_DNA"/>
</dbReference>
<sequence>MHKVLDKDTIEMEIVPYILLSQLGFPSIAPISEIMNAILFKMKSGG</sequence>
<dbReference type="AlphaFoldDB" id="A0A6G7IYH4"/>
<name>A0A6G7IYH4_9FLAO</name>
<dbReference type="RefSeq" id="WP_166247275.1">
    <property type="nucleotide sequence ID" value="NZ_CP049616.1"/>
</dbReference>
<dbReference type="KEGG" id="mut:GVT53_02550"/>